<organism evidence="3 4">
    <name type="scientific">Parathermosynechococcus lividus PCC 6715</name>
    <dbReference type="NCBI Taxonomy" id="1917166"/>
    <lineage>
        <taxon>Bacteria</taxon>
        <taxon>Bacillati</taxon>
        <taxon>Cyanobacteriota</taxon>
        <taxon>Cyanophyceae</taxon>
        <taxon>Acaryochloridales</taxon>
        <taxon>Thermosynechococcaceae</taxon>
        <taxon>Parathermosynechococcus</taxon>
    </lineage>
</organism>
<dbReference type="AlphaFoldDB" id="A0A2D2Q2W7"/>
<sequence length="264" mass="29134">MAALISVLLTITLSLLITRIAAEALTLTGLSREAAKFQAHSAITGSGFTTSESELVVAHPVRRRILMWLMLLGNAGLITVISSLVLTFINVAGPQEWLPRLGLLLLGIAVLWVLSTNRWVSRLLSHWVEWALRRWTHLDVRDYASLLRLAEDYGVIELQIDPDDWLADKPLQETDLYQEGMLVLGIQRSDGTYIGAPQGSTVIHPGDVVILYGRLDAFSELDSRKAGSAGDQAHQEAIAHYQEQIRLAERGVDQPRTVPSRGGQ</sequence>
<gene>
    <name evidence="3" type="ORF">BRW62_08360</name>
</gene>
<keyword evidence="4" id="KW-1185">Reference proteome</keyword>
<feature type="transmembrane region" description="Helical" evidence="1">
    <location>
        <begin position="65"/>
        <end position="89"/>
    </location>
</feature>
<feature type="domain" description="RCK C-terminal" evidence="2">
    <location>
        <begin position="141"/>
        <end position="227"/>
    </location>
</feature>
<dbReference type="SUPFAM" id="SSF116726">
    <property type="entry name" value="TrkA C-terminal domain-like"/>
    <property type="match status" value="1"/>
</dbReference>
<dbReference type="EMBL" id="CP018092">
    <property type="protein sequence ID" value="ATS18759.1"/>
    <property type="molecule type" value="Genomic_DNA"/>
</dbReference>
<dbReference type="KEGG" id="slw:BRW62_08360"/>
<dbReference type="GO" id="GO:0008324">
    <property type="term" value="F:monoatomic cation transmembrane transporter activity"/>
    <property type="evidence" value="ECO:0007669"/>
    <property type="project" value="InterPro"/>
</dbReference>
<dbReference type="PROSITE" id="PS51202">
    <property type="entry name" value="RCK_C"/>
    <property type="match status" value="1"/>
</dbReference>
<dbReference type="GO" id="GO:0006813">
    <property type="term" value="P:potassium ion transport"/>
    <property type="evidence" value="ECO:0007669"/>
    <property type="project" value="InterPro"/>
</dbReference>
<dbReference type="Proteomes" id="UP000231057">
    <property type="component" value="Chromosome"/>
</dbReference>
<dbReference type="RefSeq" id="WP_099799099.1">
    <property type="nucleotide sequence ID" value="NZ_CP018092.1"/>
</dbReference>
<keyword evidence="1" id="KW-0472">Membrane</keyword>
<keyword evidence="1" id="KW-0812">Transmembrane</keyword>
<dbReference type="Gene3D" id="3.30.70.1450">
    <property type="entry name" value="Regulator of K+ conductance, C-terminal domain"/>
    <property type="match status" value="1"/>
</dbReference>
<accession>A0A2D2Q2W7</accession>
<feature type="transmembrane region" description="Helical" evidence="1">
    <location>
        <begin position="101"/>
        <end position="120"/>
    </location>
</feature>
<evidence type="ECO:0000256" key="1">
    <source>
        <dbReference type="SAM" id="Phobius"/>
    </source>
</evidence>
<evidence type="ECO:0000313" key="4">
    <source>
        <dbReference type="Proteomes" id="UP000231057"/>
    </source>
</evidence>
<dbReference type="Pfam" id="PF02080">
    <property type="entry name" value="TrkA_C"/>
    <property type="match status" value="1"/>
</dbReference>
<dbReference type="OrthoDB" id="369355at2"/>
<name>A0A2D2Q2W7_PARLV</name>
<protein>
    <submittedName>
        <fullName evidence="3">Potassium transporter TrkA</fullName>
    </submittedName>
</protein>
<keyword evidence="1" id="KW-1133">Transmembrane helix</keyword>
<reference evidence="3 4" key="1">
    <citation type="submission" date="2016-11" db="EMBL/GenBank/DDBJ databases">
        <title>Complete genome sequence of thermophilic cyanobacteria strain Synechococcus sp. PCC6715.</title>
        <authorList>
            <person name="Tang J."/>
            <person name="Daroch M."/>
            <person name="Liang Y."/>
            <person name="Jiang D."/>
            <person name="Shah M."/>
        </authorList>
    </citation>
    <scope>NUCLEOTIDE SEQUENCE [LARGE SCALE GENOMIC DNA]</scope>
    <source>
        <strain evidence="3 4">PCC 6715</strain>
    </source>
</reference>
<dbReference type="InterPro" id="IPR036721">
    <property type="entry name" value="RCK_C_sf"/>
</dbReference>
<dbReference type="InterPro" id="IPR006037">
    <property type="entry name" value="RCK_C"/>
</dbReference>
<proteinExistence type="predicted"/>
<reference evidence="4" key="2">
    <citation type="journal article" date="2022" name="Front. Microbiol.">
        <title>Comparative Genomic Analysis Revealed Distinct Molecular Components and Organization of CO2-Concentrating Mechanism in Thermophilic Cyanobacteria.</title>
        <authorList>
            <person name="Tang J."/>
            <person name="Zhou H."/>
            <person name="Yao D."/>
            <person name="Riaz S."/>
            <person name="You D."/>
            <person name="Klepacz-Smolka A."/>
            <person name="Daroch M."/>
        </authorList>
    </citation>
    <scope>NUCLEOTIDE SEQUENCE [LARGE SCALE GENOMIC DNA]</scope>
    <source>
        <strain evidence="4">PCC 6715</strain>
    </source>
</reference>
<evidence type="ECO:0000259" key="2">
    <source>
        <dbReference type="PROSITE" id="PS51202"/>
    </source>
</evidence>
<evidence type="ECO:0000313" key="3">
    <source>
        <dbReference type="EMBL" id="ATS18759.1"/>
    </source>
</evidence>